<geneLocation type="plasmid" evidence="3 4">
    <name>AZOBR_p4</name>
</geneLocation>
<evidence type="ECO:0000313" key="3">
    <source>
        <dbReference type="EMBL" id="CCD03535.1"/>
    </source>
</evidence>
<gene>
    <name evidence="3" type="ORF">AZOBR_p460046</name>
</gene>
<feature type="region of interest" description="Disordered" evidence="1">
    <location>
        <begin position="1"/>
        <end position="22"/>
    </location>
</feature>
<keyword evidence="2" id="KW-0812">Transmembrane</keyword>
<evidence type="ECO:0000256" key="2">
    <source>
        <dbReference type="SAM" id="Phobius"/>
    </source>
</evidence>
<dbReference type="EMBL" id="HE577331">
    <property type="protein sequence ID" value="CCD03535.1"/>
    <property type="molecule type" value="Genomic_DNA"/>
</dbReference>
<dbReference type="Gene3D" id="1.20.120.1490">
    <property type="match status" value="1"/>
</dbReference>
<feature type="compositionally biased region" description="Low complexity" evidence="1">
    <location>
        <begin position="68"/>
        <end position="84"/>
    </location>
</feature>
<evidence type="ECO:0000313" key="4">
    <source>
        <dbReference type="Proteomes" id="UP000007319"/>
    </source>
</evidence>
<name>A0A9P1K0Z6_9PROT</name>
<sequence length="170" mass="18428">MSRPVSGPAALRPSGRHPEAGAAAPRRWPWYLLVGSLAVNMLLGGILAAQALHLMAPSAPTRSRPGESRASSSGPSGALSPGDAAVLRRGYEAERTSIERMHQNMEAMRHQIRESIKAPTFDPEGLRRALEQAHATEAELRGRMDSRVIEVLGQLSPEGRRKLMEMGPPR</sequence>
<dbReference type="RefSeq" id="WP_014200031.1">
    <property type="nucleotide sequence ID" value="NC_016596.1"/>
</dbReference>
<evidence type="ECO:0000256" key="1">
    <source>
        <dbReference type="SAM" id="MobiDB-lite"/>
    </source>
</evidence>
<dbReference type="Pfam" id="PF13801">
    <property type="entry name" value="Metal_resist"/>
    <property type="match status" value="1"/>
</dbReference>
<keyword evidence="3" id="KW-0614">Plasmid</keyword>
<keyword evidence="2" id="KW-1133">Transmembrane helix</keyword>
<accession>A0A9P1K0Z6</accession>
<dbReference type="Proteomes" id="UP000007319">
    <property type="component" value="Plasmid AZOBR_p4"/>
</dbReference>
<protein>
    <recommendedName>
        <fullName evidence="5">Periplasmic heavy metal sensor</fullName>
    </recommendedName>
</protein>
<dbReference type="KEGG" id="abs:AZOBR_p460046"/>
<feature type="region of interest" description="Disordered" evidence="1">
    <location>
        <begin position="58"/>
        <end position="84"/>
    </location>
</feature>
<keyword evidence="2" id="KW-0472">Membrane</keyword>
<reference evidence="3 4" key="1">
    <citation type="journal article" date="2011" name="PLoS Genet.">
        <title>Azospirillum genomes reveal transition of bacteria from aquatic to terrestrial environments.</title>
        <authorList>
            <person name="Wisniewski-Dye F."/>
            <person name="Borziak K."/>
            <person name="Khalsa-Moyers G."/>
            <person name="Alexandre G."/>
            <person name="Sukharnikov L.O."/>
            <person name="Wuichet K."/>
            <person name="Hurst G.B."/>
            <person name="McDonald W.H."/>
            <person name="Robertson J.S."/>
            <person name="Barbe V."/>
            <person name="Calteau A."/>
            <person name="Rouy Z."/>
            <person name="Mangenot S."/>
            <person name="Prigent-Combaret C."/>
            <person name="Normand P."/>
            <person name="Boyer M."/>
            <person name="Siguier P."/>
            <person name="Dessaux Y."/>
            <person name="Elmerich C."/>
            <person name="Condemine G."/>
            <person name="Krishnen G."/>
            <person name="Kennedy I."/>
            <person name="Paterson A.H."/>
            <person name="Gonzalez V."/>
            <person name="Mavingui P."/>
            <person name="Zhulin I.B."/>
        </authorList>
    </citation>
    <scope>NUCLEOTIDE SEQUENCE [LARGE SCALE GENOMIC DNA]</scope>
    <source>
        <strain evidence="3 4">Sp245</strain>
    </source>
</reference>
<dbReference type="InterPro" id="IPR025961">
    <property type="entry name" value="Metal_resist"/>
</dbReference>
<keyword evidence="4" id="KW-1185">Reference proteome</keyword>
<proteinExistence type="predicted"/>
<evidence type="ECO:0008006" key="5">
    <source>
        <dbReference type="Google" id="ProtNLM"/>
    </source>
</evidence>
<organism evidence="3 4">
    <name type="scientific">Azospirillum baldaniorum</name>
    <dbReference type="NCBI Taxonomy" id="1064539"/>
    <lineage>
        <taxon>Bacteria</taxon>
        <taxon>Pseudomonadati</taxon>
        <taxon>Pseudomonadota</taxon>
        <taxon>Alphaproteobacteria</taxon>
        <taxon>Rhodospirillales</taxon>
        <taxon>Azospirillaceae</taxon>
        <taxon>Azospirillum</taxon>
    </lineage>
</organism>
<dbReference type="AlphaFoldDB" id="A0A9P1K0Z6"/>
<feature type="transmembrane region" description="Helical" evidence="2">
    <location>
        <begin position="30"/>
        <end position="54"/>
    </location>
</feature>